<dbReference type="InterPro" id="IPR050469">
    <property type="entry name" value="Diguanylate_Cyclase"/>
</dbReference>
<dbReference type="GO" id="GO:1902201">
    <property type="term" value="P:negative regulation of bacterial-type flagellum-dependent cell motility"/>
    <property type="evidence" value="ECO:0007669"/>
    <property type="project" value="TreeGrafter"/>
</dbReference>
<dbReference type="CDD" id="cd01949">
    <property type="entry name" value="GGDEF"/>
    <property type="match status" value="1"/>
</dbReference>
<dbReference type="AlphaFoldDB" id="A0A1A9KGL8"/>
<evidence type="ECO:0000256" key="2">
    <source>
        <dbReference type="ARBA" id="ARBA00004533"/>
    </source>
</evidence>
<protein>
    <recommendedName>
        <fullName evidence="3">diguanylate cyclase</fullName>
        <ecNumber evidence="3">2.7.7.65</ecNumber>
    </recommendedName>
</protein>
<evidence type="ECO:0000256" key="4">
    <source>
        <dbReference type="ARBA" id="ARBA00034247"/>
    </source>
</evidence>
<dbReference type="EC" id="2.7.7.65" evidence="3"/>
<keyword evidence="5" id="KW-0472">Membrane</keyword>
<feature type="transmembrane region" description="Helical" evidence="5">
    <location>
        <begin position="183"/>
        <end position="203"/>
    </location>
</feature>
<evidence type="ECO:0000256" key="1">
    <source>
        <dbReference type="ARBA" id="ARBA00001946"/>
    </source>
</evidence>
<dbReference type="InterPro" id="IPR043128">
    <property type="entry name" value="Rev_trsase/Diguanyl_cyclase"/>
</dbReference>
<dbReference type="GO" id="GO:0043709">
    <property type="term" value="P:cell adhesion involved in single-species biofilm formation"/>
    <property type="evidence" value="ECO:0007669"/>
    <property type="project" value="TreeGrafter"/>
</dbReference>
<feature type="transmembrane region" description="Helical" evidence="5">
    <location>
        <begin position="45"/>
        <end position="70"/>
    </location>
</feature>
<gene>
    <name evidence="7" type="ORF">A9C11_22505</name>
</gene>
<feature type="domain" description="GGDEF" evidence="6">
    <location>
        <begin position="251"/>
        <end position="385"/>
    </location>
</feature>
<comment type="catalytic activity">
    <reaction evidence="4">
        <text>2 GTP = 3',3'-c-di-GMP + 2 diphosphate</text>
        <dbReference type="Rhea" id="RHEA:24898"/>
        <dbReference type="ChEBI" id="CHEBI:33019"/>
        <dbReference type="ChEBI" id="CHEBI:37565"/>
        <dbReference type="ChEBI" id="CHEBI:58805"/>
        <dbReference type="EC" id="2.7.7.65"/>
    </reaction>
</comment>
<comment type="subcellular location">
    <subcellularLocation>
        <location evidence="2">Cell inner membrane</location>
    </subcellularLocation>
</comment>
<feature type="transmembrane region" description="Helical" evidence="5">
    <location>
        <begin position="76"/>
        <end position="97"/>
    </location>
</feature>
<proteinExistence type="predicted"/>
<dbReference type="FunFam" id="3.30.70.270:FF:000001">
    <property type="entry name" value="Diguanylate cyclase domain protein"/>
    <property type="match status" value="1"/>
</dbReference>
<feature type="transmembrane region" description="Helical" evidence="5">
    <location>
        <begin position="157"/>
        <end position="177"/>
    </location>
</feature>
<keyword evidence="5" id="KW-1133">Transmembrane helix</keyword>
<organism evidence="7 8">
    <name type="scientific">Pseudomonas citronellolis</name>
    <dbReference type="NCBI Taxonomy" id="53408"/>
    <lineage>
        <taxon>Bacteria</taxon>
        <taxon>Pseudomonadati</taxon>
        <taxon>Pseudomonadota</taxon>
        <taxon>Gammaproteobacteria</taxon>
        <taxon>Pseudomonadales</taxon>
        <taxon>Pseudomonadaceae</taxon>
        <taxon>Pseudomonas</taxon>
    </lineage>
</organism>
<dbReference type="InterPro" id="IPR000160">
    <property type="entry name" value="GGDEF_dom"/>
</dbReference>
<evidence type="ECO:0000256" key="3">
    <source>
        <dbReference type="ARBA" id="ARBA00012528"/>
    </source>
</evidence>
<dbReference type="PROSITE" id="PS50887">
    <property type="entry name" value="GGDEF"/>
    <property type="match status" value="1"/>
</dbReference>
<evidence type="ECO:0000259" key="6">
    <source>
        <dbReference type="PROSITE" id="PS50887"/>
    </source>
</evidence>
<dbReference type="NCBIfam" id="TIGR00254">
    <property type="entry name" value="GGDEF"/>
    <property type="match status" value="1"/>
</dbReference>
<accession>A0A1A9KGL8</accession>
<evidence type="ECO:0000313" key="7">
    <source>
        <dbReference type="EMBL" id="ANI16571.1"/>
    </source>
</evidence>
<dbReference type="GO" id="GO:0052621">
    <property type="term" value="F:diguanylate cyclase activity"/>
    <property type="evidence" value="ECO:0007669"/>
    <property type="project" value="UniProtKB-EC"/>
</dbReference>
<dbReference type="Proteomes" id="UP000077748">
    <property type="component" value="Chromosome"/>
</dbReference>
<dbReference type="RefSeq" id="WP_009620450.1">
    <property type="nucleotide sequence ID" value="NZ_CP015878.1"/>
</dbReference>
<feature type="transmembrane region" description="Helical" evidence="5">
    <location>
        <begin position="104"/>
        <end position="127"/>
    </location>
</feature>
<evidence type="ECO:0000256" key="5">
    <source>
        <dbReference type="SAM" id="Phobius"/>
    </source>
</evidence>
<comment type="cofactor">
    <cofactor evidence="1">
        <name>Mg(2+)</name>
        <dbReference type="ChEBI" id="CHEBI:18420"/>
    </cofactor>
</comment>
<evidence type="ECO:0000313" key="8">
    <source>
        <dbReference type="Proteomes" id="UP000077748"/>
    </source>
</evidence>
<dbReference type="SMART" id="SM00267">
    <property type="entry name" value="GGDEF"/>
    <property type="match status" value="1"/>
</dbReference>
<dbReference type="Pfam" id="PF00990">
    <property type="entry name" value="GGDEF"/>
    <property type="match status" value="1"/>
</dbReference>
<name>A0A1A9KGL8_9PSED</name>
<dbReference type="InterPro" id="IPR029787">
    <property type="entry name" value="Nucleotide_cyclase"/>
</dbReference>
<dbReference type="PANTHER" id="PTHR45138:SF9">
    <property type="entry name" value="DIGUANYLATE CYCLASE DGCM-RELATED"/>
    <property type="match status" value="1"/>
</dbReference>
<dbReference type="Gene3D" id="3.30.70.270">
    <property type="match status" value="1"/>
</dbReference>
<dbReference type="PANTHER" id="PTHR45138">
    <property type="entry name" value="REGULATORY COMPONENTS OF SENSORY TRANSDUCTION SYSTEM"/>
    <property type="match status" value="1"/>
</dbReference>
<dbReference type="SUPFAM" id="SSF55073">
    <property type="entry name" value="Nucleotide cyclase"/>
    <property type="match status" value="1"/>
</dbReference>
<reference evidence="7 8" key="1">
    <citation type="submission" date="2016-05" db="EMBL/GenBank/DDBJ databases">
        <title>Genome Sequence of Pseudomonas citronellolis Strain SJTE-3, an Estrogens and Persistent Organic Pollutants degradation strain.</title>
        <authorList>
            <person name="Liang R."/>
        </authorList>
    </citation>
    <scope>NUCLEOTIDE SEQUENCE [LARGE SCALE GENOMIC DNA]</scope>
    <source>
        <strain evidence="7 8">SJTE-3</strain>
    </source>
</reference>
<dbReference type="EMBL" id="CP015878">
    <property type="protein sequence ID" value="ANI16571.1"/>
    <property type="molecule type" value="Genomic_DNA"/>
</dbReference>
<keyword evidence="5" id="KW-0812">Transmembrane</keyword>
<sequence>MPHHAWLDDVRANPYAEQLARGFRRLRFDAPVEGEYRAYLLEDNFALKCSALGFAVLAWLALAAIDLLLIPGPEHWSMLAVRAAVLVLLVVCGGLILQRRFVRLVVPLSLACILAVGIGAAVVVGIAHRVDPGYPYEGLLLVSMAAYFLVGLRFSEALGSASLILLAYLGCELYAGLAPAKLLNNLVFLLLGNLVGAVGCYLLEYKSREHFLVSRLMRQMADHDALTGLHNRRSFDRQLERLWRQAQRDGTPLSLLLCDVDHFKAYNDRYGHQAGDEVLRRIGKALAASARRPLDMAVRLGGEEFAVLLYGTDLDEARQRAEVLRQAVQSLGISHEGSSTAAEVTLSIGVSCLQPGAASALQAIYAHADRALYEAKAFGRNQVVA</sequence>
<dbReference type="GO" id="GO:0005886">
    <property type="term" value="C:plasma membrane"/>
    <property type="evidence" value="ECO:0007669"/>
    <property type="project" value="UniProtKB-SubCell"/>
</dbReference>